<dbReference type="EMBL" id="CP063845">
    <property type="protein sequence ID" value="UFP96868.1"/>
    <property type="molecule type" value="Genomic_DNA"/>
</dbReference>
<reference evidence="4 5" key="1">
    <citation type="journal article" date="2021" name="Genome Biol. Evol.">
        <title>Complete Genome Sequencing of a Novel Gloeobacter Species from a Waterfall Cave in Mexico.</title>
        <authorList>
            <person name="Saw J.H."/>
            <person name="Cardona T."/>
            <person name="Montejano G."/>
        </authorList>
    </citation>
    <scope>NUCLEOTIDE SEQUENCE [LARGE SCALE GENOMIC DNA]</scope>
    <source>
        <strain evidence="4">MG652769</strain>
    </source>
</reference>
<keyword evidence="2" id="KW-0560">Oxidoreductase</keyword>
<dbReference type="Pfam" id="PF00881">
    <property type="entry name" value="Nitroreductase"/>
    <property type="match status" value="1"/>
</dbReference>
<comment type="similarity">
    <text evidence="1">Belongs to the nitroreductase family.</text>
</comment>
<gene>
    <name evidence="4" type="ORF">ISF26_00665</name>
</gene>
<dbReference type="PANTHER" id="PTHR43673">
    <property type="entry name" value="NAD(P)H NITROREDUCTASE YDGI-RELATED"/>
    <property type="match status" value="1"/>
</dbReference>
<sequence length="205" mass="22752">MDKSASTDYPIHELLAARWSPYAFAERSVSDDDLCSLFEAARWAPSSYNEQPWNYVVAKRENSEEFQKLLCCLVEGNQTWAQAAPVLALGIVRLRFVLNDQPNRAAVHDLGLAAANLTVEATARGLFVHQMIGIVPEKAREVYEIPEGSAAWTALAIGYPGDPNRLPERLGERDLTPRRRKPLREFVFGGIWGKASPIVSQSEAG</sequence>
<dbReference type="SUPFAM" id="SSF55469">
    <property type="entry name" value="FMN-dependent nitroreductase-like"/>
    <property type="match status" value="1"/>
</dbReference>
<feature type="domain" description="Nitroreductase" evidence="3">
    <location>
        <begin position="16"/>
        <end position="159"/>
    </location>
</feature>
<organism evidence="4 5">
    <name type="scientific">Gloeobacter morelensis MG652769</name>
    <dbReference type="NCBI Taxonomy" id="2781736"/>
    <lineage>
        <taxon>Bacteria</taxon>
        <taxon>Bacillati</taxon>
        <taxon>Cyanobacteriota</taxon>
        <taxon>Cyanophyceae</taxon>
        <taxon>Gloeobacterales</taxon>
        <taxon>Gloeobacteraceae</taxon>
        <taxon>Gloeobacter</taxon>
        <taxon>Gloeobacter morelensis</taxon>
    </lineage>
</organism>
<evidence type="ECO:0000313" key="5">
    <source>
        <dbReference type="Proteomes" id="UP001054846"/>
    </source>
</evidence>
<dbReference type="Proteomes" id="UP001054846">
    <property type="component" value="Chromosome"/>
</dbReference>
<accession>A0ABY3PSZ0</accession>
<dbReference type="RefSeq" id="WP_418886979.1">
    <property type="nucleotide sequence ID" value="NZ_CP063845.1"/>
</dbReference>
<protein>
    <submittedName>
        <fullName evidence="4">Nitroreductase family protein</fullName>
    </submittedName>
</protein>
<dbReference type="Gene3D" id="3.40.109.10">
    <property type="entry name" value="NADH Oxidase"/>
    <property type="match status" value="1"/>
</dbReference>
<dbReference type="InterPro" id="IPR000415">
    <property type="entry name" value="Nitroreductase-like"/>
</dbReference>
<dbReference type="PANTHER" id="PTHR43673:SF10">
    <property type="entry name" value="NADH DEHYDROGENASE_NAD(P)H NITROREDUCTASE XCC3605-RELATED"/>
    <property type="match status" value="1"/>
</dbReference>
<name>A0ABY3PSZ0_9CYAN</name>
<dbReference type="CDD" id="cd02138">
    <property type="entry name" value="TdsD-like"/>
    <property type="match status" value="1"/>
</dbReference>
<evidence type="ECO:0000256" key="2">
    <source>
        <dbReference type="ARBA" id="ARBA00023002"/>
    </source>
</evidence>
<evidence type="ECO:0000256" key="1">
    <source>
        <dbReference type="ARBA" id="ARBA00007118"/>
    </source>
</evidence>
<evidence type="ECO:0000313" key="4">
    <source>
        <dbReference type="EMBL" id="UFP96868.1"/>
    </source>
</evidence>
<evidence type="ECO:0000259" key="3">
    <source>
        <dbReference type="Pfam" id="PF00881"/>
    </source>
</evidence>
<proteinExistence type="inferred from homology"/>
<keyword evidence="5" id="KW-1185">Reference proteome</keyword>
<dbReference type="InterPro" id="IPR029479">
    <property type="entry name" value="Nitroreductase"/>
</dbReference>